<sequence>MNKKKVIGVTALTFIFIVAYFVWFDFTYKTNLQEVIEEEIIQEDIINLVFANEKDETWAFIPGDEDQRIHNTLQAMEVIELEEMVGKEPIQLKGEYAIEINLPQNQLSLMLQNGELTMKDTVYKVSNGDLEAFIENLDIWGDERKDPNS</sequence>
<evidence type="ECO:0000313" key="3">
    <source>
        <dbReference type="Proteomes" id="UP000000822"/>
    </source>
</evidence>
<keyword evidence="1" id="KW-1133">Transmembrane helix</keyword>
<dbReference type="Proteomes" id="UP000000822">
    <property type="component" value="Chromosome"/>
</dbReference>
<name>Q8ELD4_OCEIH</name>
<dbReference type="RefSeq" id="WP_011067691.1">
    <property type="nucleotide sequence ID" value="NC_004193.1"/>
</dbReference>
<reference evidence="2 3" key="1">
    <citation type="journal article" date="2001" name="FEMS Microbiol. Lett.">
        <title>Oceanobacillus iheyensis gen. nov., sp. nov., a deep-sea extremely halotolerant and alkaliphilic species isolated from a depth of 1050 m on the Iheya Ridge.</title>
        <authorList>
            <person name="Lu J."/>
            <person name="Nogi Y."/>
            <person name="Takami H."/>
        </authorList>
    </citation>
    <scope>NUCLEOTIDE SEQUENCE [LARGE SCALE GENOMIC DNA]</scope>
    <source>
        <strain evidence="3">DSM 14371 / CIP 107618 / JCM 11309 / KCTC 3954 / HTE831</strain>
    </source>
</reference>
<keyword evidence="1" id="KW-0812">Transmembrane</keyword>
<proteinExistence type="predicted"/>
<dbReference type="EMBL" id="BA000028">
    <property type="protein sequence ID" value="BAC15251.1"/>
    <property type="molecule type" value="Genomic_DNA"/>
</dbReference>
<dbReference type="KEGG" id="oih:OB3295"/>
<feature type="transmembrane region" description="Helical" evidence="1">
    <location>
        <begin position="6"/>
        <end position="24"/>
    </location>
</feature>
<gene>
    <name evidence="2" type="ordered locus">OB3295</name>
</gene>
<evidence type="ECO:0000313" key="2">
    <source>
        <dbReference type="EMBL" id="BAC15251.1"/>
    </source>
</evidence>
<reference evidence="2 3" key="2">
    <citation type="journal article" date="2002" name="Nucleic Acids Res.">
        <title>Genome sequence of Oceanobacillus iheyensis isolated from the Iheya Ridge and its unexpected adaptive capabilities to extreme environments.</title>
        <authorList>
            <person name="Takami H."/>
            <person name="Takaki Y."/>
            <person name="Uchiyama I."/>
        </authorList>
    </citation>
    <scope>NUCLEOTIDE SEQUENCE [LARGE SCALE GENOMIC DNA]</scope>
    <source>
        <strain evidence="3">DSM 14371 / CIP 107618 / JCM 11309 / KCTC 3954 / HTE831</strain>
    </source>
</reference>
<dbReference type="HOGENOM" id="CLU_1747759_0_0_9"/>
<accession>Q8ELD4</accession>
<evidence type="ECO:0000256" key="1">
    <source>
        <dbReference type="SAM" id="Phobius"/>
    </source>
</evidence>
<dbReference type="STRING" id="221109.gene:10735547"/>
<keyword evidence="3" id="KW-1185">Reference proteome</keyword>
<protein>
    <submittedName>
        <fullName evidence="2">Uncharacterized protein</fullName>
    </submittedName>
</protein>
<dbReference type="AlphaFoldDB" id="Q8ELD4"/>
<keyword evidence="1" id="KW-0472">Membrane</keyword>
<organism evidence="2 3">
    <name type="scientific">Oceanobacillus iheyensis (strain DSM 14371 / CIP 107618 / JCM 11309 / KCTC 3954 / HTE831)</name>
    <dbReference type="NCBI Taxonomy" id="221109"/>
    <lineage>
        <taxon>Bacteria</taxon>
        <taxon>Bacillati</taxon>
        <taxon>Bacillota</taxon>
        <taxon>Bacilli</taxon>
        <taxon>Bacillales</taxon>
        <taxon>Bacillaceae</taxon>
        <taxon>Oceanobacillus</taxon>
    </lineage>
</organism>